<reference evidence="5" key="1">
    <citation type="journal article" date="2011" name="PLoS Pathog.">
        <title>Comparative genomics yields insights into niche adaptation of plant vascular wilt pathogens.</title>
        <authorList>
            <person name="Klosterman S.J."/>
            <person name="Subbarao K.V."/>
            <person name="Kang S."/>
            <person name="Veronese P."/>
            <person name="Gold S.E."/>
            <person name="Thomma B.P.H.J."/>
            <person name="Chen Z."/>
            <person name="Henrissat B."/>
            <person name="Lee Y.-H."/>
            <person name="Park J."/>
            <person name="Garcia-Pedrajas M.D."/>
            <person name="Barbara D.J."/>
            <person name="Anchieta A."/>
            <person name="de Jonge R."/>
            <person name="Santhanam P."/>
            <person name="Maruthachalam K."/>
            <person name="Atallah Z."/>
            <person name="Amyotte S.G."/>
            <person name="Paz Z."/>
            <person name="Inderbitzin P."/>
            <person name="Hayes R.J."/>
            <person name="Heiman D.I."/>
            <person name="Young S."/>
            <person name="Zeng Q."/>
            <person name="Engels R."/>
            <person name="Galagan J."/>
            <person name="Cuomo C.A."/>
            <person name="Dobinson K.F."/>
            <person name="Ma L.-J."/>
        </authorList>
    </citation>
    <scope>NUCLEOTIDE SEQUENCE [LARGE SCALE GENOMIC DNA]</scope>
    <source>
        <strain evidence="5">VaMs.102 / ATCC MYA-4576 / FGSC 10136</strain>
    </source>
</reference>
<proteinExistence type="predicted"/>
<keyword evidence="1" id="KW-0648">Protein biosynthesis</keyword>
<dbReference type="AlphaFoldDB" id="C9SQY6"/>
<dbReference type="SUPFAM" id="SSF55681">
    <property type="entry name" value="Class II aaRS and biotin synthetases"/>
    <property type="match status" value="1"/>
</dbReference>
<dbReference type="STRING" id="526221.C9SQY6"/>
<evidence type="ECO:0000259" key="3">
    <source>
        <dbReference type="PROSITE" id="PS50862"/>
    </source>
</evidence>
<dbReference type="PANTHER" id="PTHR11451">
    <property type="entry name" value="THREONINE-TRNA LIGASE"/>
    <property type="match status" value="1"/>
</dbReference>
<accession>C9SQY6</accession>
<feature type="region of interest" description="Disordered" evidence="2">
    <location>
        <begin position="69"/>
        <end position="104"/>
    </location>
</feature>
<dbReference type="OrthoDB" id="5423599at2759"/>
<dbReference type="eggNOG" id="KOG1637">
    <property type="taxonomic scope" value="Eukaryota"/>
</dbReference>
<evidence type="ECO:0000256" key="2">
    <source>
        <dbReference type="SAM" id="MobiDB-lite"/>
    </source>
</evidence>
<dbReference type="GO" id="GO:0004829">
    <property type="term" value="F:threonine-tRNA ligase activity"/>
    <property type="evidence" value="ECO:0007669"/>
    <property type="project" value="TreeGrafter"/>
</dbReference>
<dbReference type="GO" id="GO:0005739">
    <property type="term" value="C:mitochondrion"/>
    <property type="evidence" value="ECO:0007669"/>
    <property type="project" value="TreeGrafter"/>
</dbReference>
<keyword evidence="4" id="KW-0436">Ligase</keyword>
<gene>
    <name evidence="4" type="ORF">VDBG_07371</name>
</gene>
<feature type="compositionally biased region" description="Polar residues" evidence="2">
    <location>
        <begin position="69"/>
        <end position="82"/>
    </location>
</feature>
<dbReference type="RefSeq" id="XP_003002800.1">
    <property type="nucleotide sequence ID" value="XM_003002754.1"/>
</dbReference>
<name>C9SQY6_VERA1</name>
<sequence>MTSVYSPGSPIFLPNGARIFNRLVDFLRRQYVSYGFEEVITPNIYKKSLWEVSGHLQNYADDMYTVTSRARQPEATSSQPEASSCCGDGGRLAEGETTTTASSR</sequence>
<dbReference type="Gene3D" id="3.30.930.10">
    <property type="entry name" value="Bira Bifunctional Protein, Domain 2"/>
    <property type="match status" value="1"/>
</dbReference>
<dbReference type="InterPro" id="IPR045864">
    <property type="entry name" value="aa-tRNA-synth_II/BPL/LPL"/>
</dbReference>
<feature type="domain" description="Aminoacyl-transfer RNA synthetases class-II family profile" evidence="3">
    <location>
        <begin position="14"/>
        <end position="67"/>
    </location>
</feature>
<dbReference type="EMBL" id="DS985222">
    <property type="protein sequence ID" value="EEY21261.1"/>
    <property type="molecule type" value="Genomic_DNA"/>
</dbReference>
<dbReference type="PROSITE" id="PS50862">
    <property type="entry name" value="AA_TRNA_LIGASE_II"/>
    <property type="match status" value="1"/>
</dbReference>
<dbReference type="HOGENOM" id="CLU_2252106_0_0_1"/>
<evidence type="ECO:0000313" key="4">
    <source>
        <dbReference type="EMBL" id="EEY21261.1"/>
    </source>
</evidence>
<keyword evidence="4" id="KW-0030">Aminoacyl-tRNA synthetase</keyword>
<dbReference type="InterPro" id="IPR006195">
    <property type="entry name" value="aa-tRNA-synth_II"/>
</dbReference>
<dbReference type="GO" id="GO:0006435">
    <property type="term" value="P:threonyl-tRNA aminoacylation"/>
    <property type="evidence" value="ECO:0007669"/>
    <property type="project" value="TreeGrafter"/>
</dbReference>
<dbReference type="PANTHER" id="PTHR11451:SF50">
    <property type="entry name" value="THREONINE--TRNA LIGASE, MITOCHONDRIAL"/>
    <property type="match status" value="1"/>
</dbReference>
<protein>
    <submittedName>
        <fullName evidence="4">Threonyl-tRNA synthetase</fullName>
    </submittedName>
</protein>
<dbReference type="GeneID" id="9527808"/>
<dbReference type="Proteomes" id="UP000008698">
    <property type="component" value="Unassembled WGS sequence"/>
</dbReference>
<evidence type="ECO:0000256" key="1">
    <source>
        <dbReference type="ARBA" id="ARBA00022917"/>
    </source>
</evidence>
<evidence type="ECO:0000313" key="5">
    <source>
        <dbReference type="Proteomes" id="UP000008698"/>
    </source>
</evidence>
<dbReference type="KEGG" id="val:VDBG_07371"/>
<organism evidence="5">
    <name type="scientific">Verticillium alfalfae (strain VaMs.102 / ATCC MYA-4576 / FGSC 10136)</name>
    <name type="common">Verticillium wilt of alfalfa</name>
    <name type="synonym">Verticillium albo-atrum</name>
    <dbReference type="NCBI Taxonomy" id="526221"/>
    <lineage>
        <taxon>Eukaryota</taxon>
        <taxon>Fungi</taxon>
        <taxon>Dikarya</taxon>
        <taxon>Ascomycota</taxon>
        <taxon>Pezizomycotina</taxon>
        <taxon>Sordariomycetes</taxon>
        <taxon>Hypocreomycetidae</taxon>
        <taxon>Glomerellales</taxon>
        <taxon>Plectosphaerellaceae</taxon>
        <taxon>Verticillium</taxon>
    </lineage>
</organism>
<keyword evidence="5" id="KW-1185">Reference proteome</keyword>